<dbReference type="InterPro" id="IPR012506">
    <property type="entry name" value="TMEM86B-like"/>
</dbReference>
<dbReference type="GO" id="GO:0016020">
    <property type="term" value="C:membrane"/>
    <property type="evidence" value="ECO:0007669"/>
    <property type="project" value="UniProtKB-SubCell"/>
</dbReference>
<dbReference type="AlphaFoldDB" id="A0AA46SF21"/>
<reference evidence="7" key="1">
    <citation type="submission" date="2022-10" db="EMBL/GenBank/DDBJ databases">
        <title>Mechanism of multi-heavy metal repair in Cytobacillus Firmus M7.</title>
        <authorList>
            <person name="Li X."/>
            <person name="Yu C."/>
        </authorList>
    </citation>
    <scope>NUCLEOTIDE SEQUENCE</scope>
    <source>
        <strain evidence="7">M7</strain>
    </source>
</reference>
<feature type="transmembrane region" description="Helical" evidence="6">
    <location>
        <begin position="134"/>
        <end position="155"/>
    </location>
</feature>
<feature type="transmembrane region" description="Helical" evidence="6">
    <location>
        <begin position="6"/>
        <end position="23"/>
    </location>
</feature>
<feature type="transmembrane region" description="Helical" evidence="6">
    <location>
        <begin position="160"/>
        <end position="178"/>
    </location>
</feature>
<comment type="subcellular location">
    <subcellularLocation>
        <location evidence="1">Membrane</location>
        <topology evidence="1">Multi-pass membrane protein</topology>
    </subcellularLocation>
</comment>
<evidence type="ECO:0000256" key="4">
    <source>
        <dbReference type="ARBA" id="ARBA00022989"/>
    </source>
</evidence>
<dbReference type="PANTHER" id="PTHR31885">
    <property type="entry name" value="GH04784P"/>
    <property type="match status" value="1"/>
</dbReference>
<sequence>MNNRLVPILIGLMAILYIFIVPSEPLAIKVTFKLIPMGLIIFYAWQKLPASNGPPLRLIVIGLFFCMLGDGFIAVSFVAGLGAFLVGHLFYLTGFLKMSRMTKLRISAIIPIGLYSLIIGSQLVASLSKAENDALVIPVIAYMLVISLMALSAILTGNRLAIAGSILFVISDSILSWNMFVADIVYSDVLIMATYYSAQFLIAGSLTSFREAAGDTAAIPEPIAKKTF</sequence>
<accession>A0AA46SF21</accession>
<dbReference type="GO" id="GO:0016787">
    <property type="term" value="F:hydrolase activity"/>
    <property type="evidence" value="ECO:0007669"/>
    <property type="project" value="TreeGrafter"/>
</dbReference>
<evidence type="ECO:0000313" key="7">
    <source>
        <dbReference type="EMBL" id="UYG95481.1"/>
    </source>
</evidence>
<evidence type="ECO:0000256" key="5">
    <source>
        <dbReference type="ARBA" id="ARBA00023136"/>
    </source>
</evidence>
<evidence type="ECO:0000313" key="8">
    <source>
        <dbReference type="Proteomes" id="UP001163104"/>
    </source>
</evidence>
<evidence type="ECO:0000256" key="2">
    <source>
        <dbReference type="ARBA" id="ARBA00007375"/>
    </source>
</evidence>
<evidence type="ECO:0000256" key="6">
    <source>
        <dbReference type="SAM" id="Phobius"/>
    </source>
</evidence>
<dbReference type="RefSeq" id="WP_048008653.1">
    <property type="nucleotide sequence ID" value="NZ_CP107027.1"/>
</dbReference>
<name>A0AA46SF21_CYTFI</name>
<feature type="transmembrane region" description="Helical" evidence="6">
    <location>
        <begin position="106"/>
        <end position="128"/>
    </location>
</feature>
<evidence type="ECO:0000256" key="3">
    <source>
        <dbReference type="ARBA" id="ARBA00022692"/>
    </source>
</evidence>
<dbReference type="EMBL" id="CP107027">
    <property type="protein sequence ID" value="UYG95481.1"/>
    <property type="molecule type" value="Genomic_DNA"/>
</dbReference>
<protein>
    <submittedName>
        <fullName evidence="7">Lysoplasmalogenase</fullName>
    </submittedName>
</protein>
<feature type="transmembrane region" description="Helical" evidence="6">
    <location>
        <begin position="58"/>
        <end position="86"/>
    </location>
</feature>
<keyword evidence="3 6" id="KW-0812">Transmembrane</keyword>
<dbReference type="PANTHER" id="PTHR31885:SF6">
    <property type="entry name" value="GH04784P"/>
    <property type="match status" value="1"/>
</dbReference>
<dbReference type="Pfam" id="PF07947">
    <property type="entry name" value="YhhN"/>
    <property type="match status" value="1"/>
</dbReference>
<comment type="similarity">
    <text evidence="2">Belongs to the TMEM86 family.</text>
</comment>
<proteinExistence type="inferred from homology"/>
<dbReference type="Proteomes" id="UP001163104">
    <property type="component" value="Chromosome"/>
</dbReference>
<keyword evidence="4 6" id="KW-1133">Transmembrane helix</keyword>
<evidence type="ECO:0000256" key="1">
    <source>
        <dbReference type="ARBA" id="ARBA00004141"/>
    </source>
</evidence>
<gene>
    <name evidence="7" type="ORF">OD459_00185</name>
</gene>
<organism evidence="7 8">
    <name type="scientific">Cytobacillus firmus</name>
    <name type="common">Bacillus firmus</name>
    <dbReference type="NCBI Taxonomy" id="1399"/>
    <lineage>
        <taxon>Bacteria</taxon>
        <taxon>Bacillati</taxon>
        <taxon>Bacillota</taxon>
        <taxon>Bacilli</taxon>
        <taxon>Bacillales</taxon>
        <taxon>Bacillaceae</taxon>
        <taxon>Cytobacillus</taxon>
    </lineage>
</organism>
<keyword evidence="5 6" id="KW-0472">Membrane</keyword>